<feature type="compositionally biased region" description="Polar residues" evidence="2">
    <location>
        <begin position="342"/>
        <end position="357"/>
    </location>
</feature>
<comment type="caution">
    <text evidence="3">The sequence shown here is derived from an EMBL/GenBank/DDBJ whole genome shotgun (WGS) entry which is preliminary data.</text>
</comment>
<evidence type="ECO:0000313" key="4">
    <source>
        <dbReference type="Proteomes" id="UP000027456"/>
    </source>
</evidence>
<feature type="region of interest" description="Disordered" evidence="2">
    <location>
        <begin position="382"/>
        <end position="458"/>
    </location>
</feature>
<dbReference type="PANTHER" id="PTHR45615:SF80">
    <property type="entry name" value="GRIP DOMAIN-CONTAINING PROTEIN"/>
    <property type="match status" value="1"/>
</dbReference>
<evidence type="ECO:0000256" key="2">
    <source>
        <dbReference type="SAM" id="MobiDB-lite"/>
    </source>
</evidence>
<feature type="compositionally biased region" description="Basic and acidic residues" evidence="2">
    <location>
        <begin position="836"/>
        <end position="848"/>
    </location>
</feature>
<organism evidence="3 4">
    <name type="scientific">Rhizoctonia solani 123E</name>
    <dbReference type="NCBI Taxonomy" id="1423351"/>
    <lineage>
        <taxon>Eukaryota</taxon>
        <taxon>Fungi</taxon>
        <taxon>Dikarya</taxon>
        <taxon>Basidiomycota</taxon>
        <taxon>Agaricomycotina</taxon>
        <taxon>Agaricomycetes</taxon>
        <taxon>Cantharellales</taxon>
        <taxon>Ceratobasidiaceae</taxon>
        <taxon>Rhizoctonia</taxon>
    </lineage>
</organism>
<evidence type="ECO:0000313" key="3">
    <source>
        <dbReference type="EMBL" id="KEP53478.1"/>
    </source>
</evidence>
<feature type="compositionally biased region" description="Polar residues" evidence="2">
    <location>
        <begin position="545"/>
        <end position="557"/>
    </location>
</feature>
<keyword evidence="4" id="KW-1185">Reference proteome</keyword>
<dbReference type="AlphaFoldDB" id="A0A074S990"/>
<sequence>MATIRISSASPSPPMSPASPRTPPPVSPLTSSILRANGTIADLSRTLYDLSSAEYHPSEDAGRVDVVCCCNNRDCEASRAWADAERKLIVSAEVGQALLERHEAFERRQEALVKQNDSQTEHIATLNSQVSALQDELAAHTRVQKQLTQAQLNLEAADAGNRSLTKELQDARANISRLSAAHARGVGFEAKLRTAEQEREDLKREATEANNKAKMWEAKANEAGARCRKLQAEMVQLRDETDSIKLSRSEISSDILEDARARLQLLHNMLGQTSVASDDPEVMRVLEALVADNEALKRDAAELQNMLTESREDVRMLQEEIAEMRARGEGGQEPLAEDATDMSFTRSTPPPYNTVSQGLGAHGRNASWASVNARSGWAASFANSAKSPRGASTQLDPRSDTRSPPAGSAHSSRAASFSGNVARLTSPSTSRFPRRVSSPRAIPPLVIPPTKRHGAKGNVSRDGIIQADEEAGFENPLSAGSSALYSPRGLAPPVNQYRRVSAANSIASERNTPLVSPGSEGERTPAGEPRAEGNDDGQSIAGASDMTSSALAANQPESPEKRKQRRPLMLLSRSRGIQTDELAPIPSSAAHSNLHTPAVIPSPRPGSVSLSTSDAPSSPIMGPAPPVNAERLAALLKRLQQTDVRGLTARLKRQNLIGADLAHLSRSTLKNISTDVRNELGGGKGPLGRTIREMLGEIITLRGVVNDVVLDPNAITRVREEAFTGIGIPGSESVANLGSVVERGRQTLMRSQSTAIGWISAPISKLFGGVGESEAGLAEGKKRLAPRVAPATATSTTTVNVEFAHTGTRRAVSTMIIAPDTTVTPPNGEAAAAPRESSRPPGDMDQRKEQLRGIFVGSQAIRERERTESWVVLPRSNSRRMVRPAKSTANLNPGDATVRGHGVRPRRISRNVDAVIDVPPMPMRAGQAQLLDRALRPRGLSDSSIRSTFIVHGQTGAEISEAVEVANSSGAHLDMGANASVPATVPELSFNSSSVAYASTSTSGSTGTSPSRPGPSRRHGAPSGTYGYGTAASRSVSESVPASFAPGHRMPRRSAWAGSIADEEDSFQVGSFKEGVTFGTGFIRHRDRASGRGASEDLA</sequence>
<feature type="coiled-coil region" evidence="1">
    <location>
        <begin position="116"/>
        <end position="240"/>
    </location>
</feature>
<dbReference type="PANTHER" id="PTHR45615">
    <property type="entry name" value="MYOSIN HEAVY CHAIN, NON-MUSCLE"/>
    <property type="match status" value="1"/>
</dbReference>
<proteinExistence type="predicted"/>
<reference evidence="3 4" key="1">
    <citation type="submission" date="2013-12" db="EMBL/GenBank/DDBJ databases">
        <authorList>
            <person name="Cubeta M."/>
            <person name="Pakala S."/>
            <person name="Fedorova N."/>
            <person name="Thomas E."/>
            <person name="Dean R."/>
            <person name="Jabaji S."/>
            <person name="Neate S."/>
            <person name="Toda T."/>
            <person name="Tavantzis S."/>
            <person name="Vilgalys R."/>
            <person name="Bharathan N."/>
            <person name="Pakala S."/>
            <person name="Losada L.S."/>
            <person name="Zafar N."/>
            <person name="Nierman W."/>
        </authorList>
    </citation>
    <scope>NUCLEOTIDE SEQUENCE [LARGE SCALE GENOMIC DNA]</scope>
    <source>
        <strain evidence="3 4">123E</strain>
    </source>
</reference>
<dbReference type="Proteomes" id="UP000027456">
    <property type="component" value="Unassembled WGS sequence"/>
</dbReference>
<dbReference type="EMBL" id="AZST01000059">
    <property type="protein sequence ID" value="KEP53478.1"/>
    <property type="molecule type" value="Genomic_DNA"/>
</dbReference>
<name>A0A074S990_9AGAM</name>
<dbReference type="OrthoDB" id="4088568at2759"/>
<feature type="region of interest" description="Disordered" evidence="2">
    <location>
        <begin position="997"/>
        <end position="1032"/>
    </location>
</feature>
<feature type="compositionally biased region" description="Basic and acidic residues" evidence="2">
    <location>
        <begin position="520"/>
        <end position="533"/>
    </location>
</feature>
<feature type="compositionally biased region" description="Polar residues" evidence="2">
    <location>
        <begin position="382"/>
        <end position="396"/>
    </location>
</feature>
<keyword evidence="1" id="KW-0175">Coiled coil</keyword>
<feature type="region of interest" description="Disordered" evidence="2">
    <location>
        <begin position="1"/>
        <end position="28"/>
    </location>
</feature>
<feature type="region of interest" description="Disordered" evidence="2">
    <location>
        <begin position="340"/>
        <end position="359"/>
    </location>
</feature>
<feature type="compositionally biased region" description="Polar residues" evidence="2">
    <location>
        <begin position="409"/>
        <end position="431"/>
    </location>
</feature>
<feature type="region of interest" description="Disordered" evidence="2">
    <location>
        <begin position="587"/>
        <end position="621"/>
    </location>
</feature>
<feature type="coiled-coil region" evidence="1">
    <location>
        <begin position="286"/>
        <end position="327"/>
    </location>
</feature>
<protein>
    <submittedName>
        <fullName evidence="3">DUF2353 domain protein</fullName>
    </submittedName>
</protein>
<feature type="region of interest" description="Disordered" evidence="2">
    <location>
        <begin position="820"/>
        <end position="848"/>
    </location>
</feature>
<dbReference type="STRING" id="1423351.A0A074S990"/>
<feature type="compositionally biased region" description="Pro residues" evidence="2">
    <location>
        <begin position="11"/>
        <end position="27"/>
    </location>
</feature>
<dbReference type="HOGENOM" id="CLU_008847_0_0_1"/>
<gene>
    <name evidence="3" type="ORF">V565_030420</name>
</gene>
<accession>A0A074S990</accession>
<evidence type="ECO:0000256" key="1">
    <source>
        <dbReference type="SAM" id="Coils"/>
    </source>
</evidence>
<feature type="region of interest" description="Disordered" evidence="2">
    <location>
        <begin position="503"/>
        <end position="568"/>
    </location>
</feature>
<feature type="compositionally biased region" description="Polar residues" evidence="2">
    <location>
        <begin position="503"/>
        <end position="514"/>
    </location>
</feature>
<feature type="compositionally biased region" description="Low complexity" evidence="2">
    <location>
        <begin position="997"/>
        <end position="1011"/>
    </location>
</feature>
<feature type="region of interest" description="Disordered" evidence="2">
    <location>
        <begin position="881"/>
        <end position="902"/>
    </location>
</feature>